<evidence type="ECO:0000259" key="2">
    <source>
        <dbReference type="Pfam" id="PF20153"/>
    </source>
</evidence>
<keyword evidence="4" id="KW-1185">Reference proteome</keyword>
<comment type="caution">
    <text evidence="3">The sequence shown here is derived from an EMBL/GenBank/DDBJ whole genome shotgun (WGS) entry which is preliminary data.</text>
</comment>
<dbReference type="Pfam" id="PF20153">
    <property type="entry name" value="DUF6535"/>
    <property type="match status" value="1"/>
</dbReference>
<dbReference type="STRING" id="154538.A0A1M2VL32"/>
<reference evidence="3 4" key="1">
    <citation type="submission" date="2016-10" db="EMBL/GenBank/DDBJ databases">
        <title>Genome sequence of the basidiomycete white-rot fungus Trametes pubescens.</title>
        <authorList>
            <person name="Makela M.R."/>
            <person name="Granchi Z."/>
            <person name="Peng M."/>
            <person name="De Vries R.P."/>
            <person name="Grigoriev I."/>
            <person name="Riley R."/>
            <person name="Hilden K."/>
        </authorList>
    </citation>
    <scope>NUCLEOTIDE SEQUENCE [LARGE SCALE GENOMIC DNA]</scope>
    <source>
        <strain evidence="3 4">FBCC735</strain>
    </source>
</reference>
<feature type="transmembrane region" description="Helical" evidence="1">
    <location>
        <begin position="78"/>
        <end position="100"/>
    </location>
</feature>
<organism evidence="3 4">
    <name type="scientific">Trametes pubescens</name>
    <name type="common">White-rot fungus</name>
    <dbReference type="NCBI Taxonomy" id="154538"/>
    <lineage>
        <taxon>Eukaryota</taxon>
        <taxon>Fungi</taxon>
        <taxon>Dikarya</taxon>
        <taxon>Basidiomycota</taxon>
        <taxon>Agaricomycotina</taxon>
        <taxon>Agaricomycetes</taxon>
        <taxon>Polyporales</taxon>
        <taxon>Polyporaceae</taxon>
        <taxon>Trametes</taxon>
    </lineage>
</organism>
<gene>
    <name evidence="3" type="ORF">TRAPUB_783</name>
</gene>
<feature type="domain" description="DUF6535" evidence="2">
    <location>
        <begin position="53"/>
        <end position="236"/>
    </location>
</feature>
<dbReference type="AlphaFoldDB" id="A0A1M2VL32"/>
<dbReference type="EMBL" id="MNAD01001062">
    <property type="protein sequence ID" value="OJT08331.1"/>
    <property type="molecule type" value="Genomic_DNA"/>
</dbReference>
<evidence type="ECO:0000313" key="3">
    <source>
        <dbReference type="EMBL" id="OJT08331.1"/>
    </source>
</evidence>
<evidence type="ECO:0000313" key="4">
    <source>
        <dbReference type="Proteomes" id="UP000184267"/>
    </source>
</evidence>
<accession>A0A1M2VL32</accession>
<sequence length="653" mass="73974">MLQIDEHLKLLVGKFVANELIKQYDSDRTPPDTLYKRIHTKRHDAEQAATSAWSECAKVIKDHHEGILMRWKEEIDTLLVYAGLFSAVLTAFTVETYVLLQPSTTDTTNALLAQMSAQLNSFTVNPTFVNATQQSVVTQSQPGFRATLIAVWINTLWFSSLICSLTAASIGMMVKQWLHENELGLFGTSRDIARLRQYRYEALRKWHVGTIVALLPILLQLASALFLAGLLVLLWSLHQVVAAVASALVSTLLVFTIATVLAPAFAPDCAYRSPQALACVFVVRTIRRAIWTLGQAVAFVLRWRSARTTQFVGSVRDRVVYLRWAGIERPIVQKHQHNLDQNALVLNDSVEFTDKVLRRCIRTLPSRFGHRCLKAMCGDVALQPGLEHRNLSASSGKAVSLALEVIESHLDGFDDNNKLSQEAIEVLVADLRRRLELPYIDVKVSVQLYQTLARLLETYTKNDGYTIDVWRILDDLSHRRWLHPAHYQSISCGNTAQAVTKAFEGWLSRATTVDLKIDMHHRLIKFLAVCYFRPGFCHQDVHFAQKKLLGQLHALSEVISDLGDGRYDAYLTHFNHHLYSLTDPKFIDFIKELHEQFPEAAGLIRYLAMYLNSEEVLSRIESHTKMNKKVRDTVNRLYDTIHTPPEGSIVPGK</sequence>
<dbReference type="OrthoDB" id="3185525at2759"/>
<evidence type="ECO:0000256" key="1">
    <source>
        <dbReference type="SAM" id="Phobius"/>
    </source>
</evidence>
<keyword evidence="1" id="KW-0472">Membrane</keyword>
<protein>
    <recommendedName>
        <fullName evidence="2">DUF6535 domain-containing protein</fullName>
    </recommendedName>
</protein>
<feature type="transmembrane region" description="Helical" evidence="1">
    <location>
        <begin position="241"/>
        <end position="266"/>
    </location>
</feature>
<name>A0A1M2VL32_TRAPU</name>
<keyword evidence="1" id="KW-0812">Transmembrane</keyword>
<proteinExistence type="predicted"/>
<feature type="transmembrane region" description="Helical" evidence="1">
    <location>
        <begin position="206"/>
        <end position="235"/>
    </location>
</feature>
<dbReference type="InterPro" id="IPR045338">
    <property type="entry name" value="DUF6535"/>
</dbReference>
<dbReference type="Proteomes" id="UP000184267">
    <property type="component" value="Unassembled WGS sequence"/>
</dbReference>
<keyword evidence="1" id="KW-1133">Transmembrane helix</keyword>
<feature type="transmembrane region" description="Helical" evidence="1">
    <location>
        <begin position="149"/>
        <end position="174"/>
    </location>
</feature>